<organism evidence="2 3">
    <name type="scientific">Candidatus Merdimorpha stercoravium</name>
    <dbReference type="NCBI Taxonomy" id="2840863"/>
    <lineage>
        <taxon>Bacteria</taxon>
        <taxon>Pseudomonadati</taxon>
        <taxon>Bacteroidota</taxon>
        <taxon>Flavobacteriia</taxon>
        <taxon>Flavobacteriales</taxon>
        <taxon>Candidatus Merdimorpha</taxon>
    </lineage>
</organism>
<dbReference type="Pfam" id="PF03956">
    <property type="entry name" value="Lys_export"/>
    <property type="match status" value="1"/>
</dbReference>
<feature type="transmembrane region" description="Helical" evidence="1">
    <location>
        <begin position="59"/>
        <end position="82"/>
    </location>
</feature>
<comment type="caution">
    <text evidence="2">The sequence shown here is derived from an EMBL/GenBank/DDBJ whole genome shotgun (WGS) entry which is preliminary data.</text>
</comment>
<sequence length="92" mass="9532">MLSIIAAMAVGVAAGYALRHHCWTKYLDRAILGTVALLLFLMGVSVGGNRTLLAGLSSLGVDAFVLAVAGTAGSVLAGAWVYRRAFKNHTDA</sequence>
<reference evidence="2" key="1">
    <citation type="submission" date="2020-10" db="EMBL/GenBank/DDBJ databases">
        <authorList>
            <person name="Gilroy R."/>
        </authorList>
    </citation>
    <scope>NUCLEOTIDE SEQUENCE</scope>
    <source>
        <strain evidence="2">1383</strain>
    </source>
</reference>
<reference evidence="2" key="2">
    <citation type="journal article" date="2021" name="PeerJ">
        <title>Extensive microbial diversity within the chicken gut microbiome revealed by metagenomics and culture.</title>
        <authorList>
            <person name="Gilroy R."/>
            <person name="Ravi A."/>
            <person name="Getino M."/>
            <person name="Pursley I."/>
            <person name="Horton D.L."/>
            <person name="Alikhan N.F."/>
            <person name="Baker D."/>
            <person name="Gharbi K."/>
            <person name="Hall N."/>
            <person name="Watson M."/>
            <person name="Adriaenssens E.M."/>
            <person name="Foster-Nyarko E."/>
            <person name="Jarju S."/>
            <person name="Secka A."/>
            <person name="Antonio M."/>
            <person name="Oren A."/>
            <person name="Chaudhuri R.R."/>
            <person name="La Ragione R."/>
            <person name="Hildebrand F."/>
            <person name="Pallen M.J."/>
        </authorList>
    </citation>
    <scope>NUCLEOTIDE SEQUENCE</scope>
    <source>
        <strain evidence="2">1383</strain>
    </source>
</reference>
<dbReference type="InterPro" id="IPR005642">
    <property type="entry name" value="LysO"/>
</dbReference>
<protein>
    <submittedName>
        <fullName evidence="2">LysO family transporter</fullName>
    </submittedName>
</protein>
<evidence type="ECO:0000256" key="1">
    <source>
        <dbReference type="SAM" id="Phobius"/>
    </source>
</evidence>
<dbReference type="AlphaFoldDB" id="A0A9D1H8V9"/>
<dbReference type="GO" id="GO:0015661">
    <property type="term" value="F:L-lysine efflux transmembrane transporter activity"/>
    <property type="evidence" value="ECO:0007669"/>
    <property type="project" value="InterPro"/>
</dbReference>
<name>A0A9D1H8V9_9FLAO</name>
<keyword evidence="1" id="KW-1133">Transmembrane helix</keyword>
<keyword evidence="1" id="KW-0472">Membrane</keyword>
<accession>A0A9D1H8V9</accession>
<feature type="transmembrane region" description="Helical" evidence="1">
    <location>
        <begin position="29"/>
        <end position="47"/>
    </location>
</feature>
<evidence type="ECO:0000313" key="3">
    <source>
        <dbReference type="Proteomes" id="UP000824161"/>
    </source>
</evidence>
<dbReference type="Proteomes" id="UP000824161">
    <property type="component" value="Unassembled WGS sequence"/>
</dbReference>
<gene>
    <name evidence="2" type="ORF">IAC44_02125</name>
</gene>
<evidence type="ECO:0000313" key="2">
    <source>
        <dbReference type="EMBL" id="HIT97616.1"/>
    </source>
</evidence>
<keyword evidence="1" id="KW-0812">Transmembrane</keyword>
<proteinExistence type="predicted"/>
<dbReference type="EMBL" id="DVLY01000049">
    <property type="protein sequence ID" value="HIT97616.1"/>
    <property type="molecule type" value="Genomic_DNA"/>
</dbReference>